<dbReference type="PANTHER" id="PTHR30313">
    <property type="entry name" value="DNA PRIMASE"/>
    <property type="match status" value="1"/>
</dbReference>
<evidence type="ECO:0000256" key="8">
    <source>
        <dbReference type="ARBA" id="ARBA00022833"/>
    </source>
</evidence>
<dbReference type="NCBIfam" id="TIGR01391">
    <property type="entry name" value="dnaG"/>
    <property type="match status" value="1"/>
</dbReference>
<keyword evidence="11 12" id="KW-0804">Transcription</keyword>
<evidence type="ECO:0000256" key="6">
    <source>
        <dbReference type="ARBA" id="ARBA00022723"/>
    </source>
</evidence>
<evidence type="ECO:0000256" key="9">
    <source>
        <dbReference type="ARBA" id="ARBA00022842"/>
    </source>
</evidence>
<keyword evidence="2 12" id="KW-0639">Primosome</keyword>
<dbReference type="InterPro" id="IPR034151">
    <property type="entry name" value="TOPRIM_DnaG_bac"/>
</dbReference>
<dbReference type="PANTHER" id="PTHR30313:SF2">
    <property type="entry name" value="DNA PRIMASE"/>
    <property type="match status" value="1"/>
</dbReference>
<comment type="subunit">
    <text evidence="12">Monomer. Interacts with DnaB.</text>
</comment>
<comment type="function">
    <text evidence="12">RNA polymerase that catalyzes the synthesis of short RNA molecules used as primers for DNA polymerase during DNA replication.</text>
</comment>
<evidence type="ECO:0000256" key="4">
    <source>
        <dbReference type="ARBA" id="ARBA00022695"/>
    </source>
</evidence>
<gene>
    <name evidence="12" type="primary">dnaG</name>
    <name evidence="15" type="ORF">DI603_00435</name>
</gene>
<dbReference type="InterPro" id="IPR030846">
    <property type="entry name" value="DnaG_bac"/>
</dbReference>
<dbReference type="InterPro" id="IPR050219">
    <property type="entry name" value="DnaG_primase"/>
</dbReference>
<dbReference type="GO" id="GO:1990077">
    <property type="term" value="C:primosome complex"/>
    <property type="evidence" value="ECO:0007669"/>
    <property type="project" value="UniProtKB-KW"/>
</dbReference>
<comment type="cofactor">
    <cofactor evidence="12">
        <name>Zn(2+)</name>
        <dbReference type="ChEBI" id="CHEBI:29105"/>
    </cofactor>
    <text evidence="12">Binds 1 zinc ion per monomer.</text>
</comment>
<dbReference type="GO" id="GO:0008270">
    <property type="term" value="F:zinc ion binding"/>
    <property type="evidence" value="ECO:0007669"/>
    <property type="project" value="UniProtKB-UniRule"/>
</dbReference>
<keyword evidence="5 12" id="KW-0235">DNA replication</keyword>
<keyword evidence="10 12" id="KW-0238">DNA-binding</keyword>
<comment type="domain">
    <text evidence="12">Contains an N-terminal zinc-binding domain, a central core domain that contains the primase activity, and a C-terminal DnaB-binding domain.</text>
</comment>
<dbReference type="SUPFAM" id="SSF56731">
    <property type="entry name" value="DNA primase core"/>
    <property type="match status" value="1"/>
</dbReference>
<dbReference type="GO" id="GO:0003899">
    <property type="term" value="F:DNA-directed RNA polymerase activity"/>
    <property type="evidence" value="ECO:0007669"/>
    <property type="project" value="UniProtKB-UniRule"/>
</dbReference>
<evidence type="ECO:0000259" key="14">
    <source>
        <dbReference type="PROSITE" id="PS50880"/>
    </source>
</evidence>
<proteinExistence type="inferred from homology"/>
<dbReference type="Gene3D" id="1.20.50.20">
    <property type="entry name" value="DnaG, RNA polymerase domain, helical bundle"/>
    <property type="match status" value="1"/>
</dbReference>
<evidence type="ECO:0000256" key="7">
    <source>
        <dbReference type="ARBA" id="ARBA00022771"/>
    </source>
</evidence>
<organism evidence="15 16">
    <name type="scientific">Roseateles depolymerans</name>
    <dbReference type="NCBI Taxonomy" id="76731"/>
    <lineage>
        <taxon>Bacteria</taxon>
        <taxon>Pseudomonadati</taxon>
        <taxon>Pseudomonadota</taxon>
        <taxon>Betaproteobacteria</taxon>
        <taxon>Burkholderiales</taxon>
        <taxon>Sphaerotilaceae</taxon>
        <taxon>Roseateles</taxon>
    </lineage>
</organism>
<comment type="caution">
    <text evidence="15">The sequence shown here is derived from an EMBL/GenBank/DDBJ whole genome shotgun (WGS) entry which is preliminary data.</text>
</comment>
<dbReference type="Pfam" id="PF13155">
    <property type="entry name" value="Toprim_2"/>
    <property type="match status" value="1"/>
</dbReference>
<evidence type="ECO:0000256" key="3">
    <source>
        <dbReference type="ARBA" id="ARBA00022679"/>
    </source>
</evidence>
<dbReference type="InterPro" id="IPR013264">
    <property type="entry name" value="DNAG_N"/>
</dbReference>
<dbReference type="Gene3D" id="3.90.980.10">
    <property type="entry name" value="DNA primase, catalytic core, N-terminal domain"/>
    <property type="match status" value="1"/>
</dbReference>
<dbReference type="FunFam" id="3.90.580.10:FF:000001">
    <property type="entry name" value="DNA primase"/>
    <property type="match status" value="1"/>
</dbReference>
<name>A0A2W5E313_9BURK</name>
<feature type="domain" description="Toprim" evidence="14">
    <location>
        <begin position="269"/>
        <end position="351"/>
    </location>
</feature>
<dbReference type="InterPro" id="IPR019475">
    <property type="entry name" value="DNA_primase_DnaB-bd"/>
</dbReference>
<dbReference type="InterPro" id="IPR037068">
    <property type="entry name" value="DNA_primase_core_N_sf"/>
</dbReference>
<dbReference type="PROSITE" id="PS50880">
    <property type="entry name" value="TOPRIM"/>
    <property type="match status" value="1"/>
</dbReference>
<keyword evidence="6 12" id="KW-0479">Metal-binding</keyword>
<keyword evidence="7 12" id="KW-0863">Zinc-finger</keyword>
<reference evidence="15 16" key="1">
    <citation type="submission" date="2017-08" db="EMBL/GenBank/DDBJ databases">
        <title>Infants hospitalized years apart are colonized by the same room-sourced microbial strains.</title>
        <authorList>
            <person name="Brooks B."/>
            <person name="Olm M.R."/>
            <person name="Firek B.A."/>
            <person name="Baker R."/>
            <person name="Thomas B.C."/>
            <person name="Morowitz M.J."/>
            <person name="Banfield J.F."/>
        </authorList>
    </citation>
    <scope>NUCLEOTIDE SEQUENCE [LARGE SCALE GENOMIC DNA]</scope>
    <source>
        <strain evidence="15">S2_012_000_R2_81</strain>
    </source>
</reference>
<comment type="catalytic activity">
    <reaction evidence="12">
        <text>ssDNA + n NTP = ssDNA/pppN(pN)n-1 hybrid + (n-1) diphosphate.</text>
        <dbReference type="EC" id="2.7.7.101"/>
    </reaction>
</comment>
<keyword evidence="8 12" id="KW-0862">Zinc</keyword>
<dbReference type="Proteomes" id="UP000249633">
    <property type="component" value="Unassembled WGS sequence"/>
</dbReference>
<dbReference type="SUPFAM" id="SSF57783">
    <property type="entry name" value="Zinc beta-ribbon"/>
    <property type="match status" value="1"/>
</dbReference>
<evidence type="ECO:0000256" key="1">
    <source>
        <dbReference type="ARBA" id="ARBA00022478"/>
    </source>
</evidence>
<evidence type="ECO:0000256" key="2">
    <source>
        <dbReference type="ARBA" id="ARBA00022515"/>
    </source>
</evidence>
<keyword evidence="9" id="KW-0460">Magnesium</keyword>
<feature type="region of interest" description="Disordered" evidence="13">
    <location>
        <begin position="444"/>
        <end position="502"/>
    </location>
</feature>
<dbReference type="HAMAP" id="MF_00974">
    <property type="entry name" value="DNA_primase_DnaG"/>
    <property type="match status" value="1"/>
</dbReference>
<dbReference type="SMART" id="SM00400">
    <property type="entry name" value="ZnF_CHCC"/>
    <property type="match status" value="1"/>
</dbReference>
<dbReference type="GO" id="GO:0005737">
    <property type="term" value="C:cytoplasm"/>
    <property type="evidence" value="ECO:0007669"/>
    <property type="project" value="TreeGrafter"/>
</dbReference>
<keyword evidence="3 12" id="KW-0808">Transferase</keyword>
<dbReference type="InterPro" id="IPR002694">
    <property type="entry name" value="Znf_CHC2"/>
</dbReference>
<keyword evidence="4 12" id="KW-0548">Nucleotidyltransferase</keyword>
<dbReference type="EMBL" id="QFOD01000001">
    <property type="protein sequence ID" value="PZP36474.1"/>
    <property type="molecule type" value="Genomic_DNA"/>
</dbReference>
<evidence type="ECO:0000256" key="12">
    <source>
        <dbReference type="HAMAP-Rule" id="MF_00974"/>
    </source>
</evidence>
<dbReference type="Gene3D" id="3.40.1360.10">
    <property type="match status" value="1"/>
</dbReference>
<evidence type="ECO:0000256" key="5">
    <source>
        <dbReference type="ARBA" id="ARBA00022705"/>
    </source>
</evidence>
<evidence type="ECO:0000256" key="13">
    <source>
        <dbReference type="SAM" id="MobiDB-lite"/>
    </source>
</evidence>
<dbReference type="EC" id="2.7.7.101" evidence="12"/>
<feature type="zinc finger region" description="CHC2-type" evidence="12">
    <location>
        <begin position="37"/>
        <end position="61"/>
    </location>
</feature>
<accession>A0A2W5E313</accession>
<feature type="region of interest" description="Disordered" evidence="13">
    <location>
        <begin position="578"/>
        <end position="599"/>
    </location>
</feature>
<dbReference type="SMART" id="SM00493">
    <property type="entry name" value="TOPRIM"/>
    <property type="match status" value="1"/>
</dbReference>
<dbReference type="GO" id="GO:0006269">
    <property type="term" value="P:DNA replication, synthesis of primer"/>
    <property type="evidence" value="ECO:0007669"/>
    <property type="project" value="UniProtKB-UniRule"/>
</dbReference>
<comment type="similarity">
    <text evidence="12">Belongs to the DnaG primase family.</text>
</comment>
<dbReference type="FunFam" id="3.40.1360.10:FF:000002">
    <property type="entry name" value="DNA primase"/>
    <property type="match status" value="1"/>
</dbReference>
<dbReference type="Pfam" id="PF01807">
    <property type="entry name" value="Zn_ribbon_DnaG"/>
    <property type="match status" value="1"/>
</dbReference>
<keyword evidence="1 12" id="KW-0240">DNA-directed RNA polymerase</keyword>
<evidence type="ECO:0000256" key="10">
    <source>
        <dbReference type="ARBA" id="ARBA00023125"/>
    </source>
</evidence>
<evidence type="ECO:0000313" key="16">
    <source>
        <dbReference type="Proteomes" id="UP000249633"/>
    </source>
</evidence>
<dbReference type="Pfam" id="PF08275">
    <property type="entry name" value="DNAG_N"/>
    <property type="match status" value="1"/>
</dbReference>
<feature type="compositionally biased region" description="Basic and acidic residues" evidence="13">
    <location>
        <begin position="463"/>
        <end position="495"/>
    </location>
</feature>
<evidence type="ECO:0000256" key="11">
    <source>
        <dbReference type="ARBA" id="ARBA00023163"/>
    </source>
</evidence>
<dbReference type="InterPro" id="IPR006295">
    <property type="entry name" value="DNA_primase_DnaG"/>
</dbReference>
<dbReference type="Gene3D" id="3.90.580.10">
    <property type="entry name" value="Zinc finger, CHC2-type domain"/>
    <property type="match status" value="1"/>
</dbReference>
<sequence length="641" mass="70223">MIPPGFIHDLLARVDIVDVVGRHVELKKAGINHKGLCPFHGEKSPSFTVSPSRQTYHCFGCGVHGNAIGFLMEHTGAGFIEAVEDLAQQVGMQVPQDERSPEQRERAQAEKARHLSLTDVLARAADHYRAQLKKSPRAIDYLKGRGLTGQIAARFALGYAPEGWRSLASGFPSYDDPQLVDAGLVIDKSAEDEAEPAQDGRPGGRRYDRFRDRVMFPIRNVQGEVIGFGGRVLDKGEPKYLNSPETPVFHKGRELYGLFEARTALRQRGYALVVEGYMDVVALAQHGLGNAVATLGTACTPDHVHKLFRFTENIVFSFDGDAAGRRAAVRALEASLPHVSESRSVKFLFLPTEHDPDSYVRELGAEAFERCVEDAVPLSRQLIAVAGDGCDLSTPEGRARMLKQAQPLWNLLPDGLLRRQLLGELARHGQLPESELQGLWTGASAAAPATRDGDVGPPVSQEARPRKEWRTDRKRGDWKPGDGKFGKWRGREAESRPAGPRIAPATAADNAVRLLLQHSELWDSLAEEDKGLLHDLGGTHGELIRWLERHLTHHGACPWAVVQAGLASDGLADAAQRLSRPHQELGIQETDPQGDLSRAVTELRSRAPEALPGGATASDDERRRALEALARLRERHGIGPS</sequence>
<dbReference type="GO" id="GO:0003677">
    <property type="term" value="F:DNA binding"/>
    <property type="evidence" value="ECO:0007669"/>
    <property type="project" value="UniProtKB-KW"/>
</dbReference>
<dbReference type="GO" id="GO:0000428">
    <property type="term" value="C:DNA-directed RNA polymerase complex"/>
    <property type="evidence" value="ECO:0007669"/>
    <property type="project" value="UniProtKB-KW"/>
</dbReference>
<dbReference type="InterPro" id="IPR006171">
    <property type="entry name" value="TOPRIM_dom"/>
</dbReference>
<dbReference type="CDD" id="cd03364">
    <property type="entry name" value="TOPRIM_DnaG_primases"/>
    <property type="match status" value="1"/>
</dbReference>
<dbReference type="Pfam" id="PF10410">
    <property type="entry name" value="DnaB_bind"/>
    <property type="match status" value="1"/>
</dbReference>
<dbReference type="AlphaFoldDB" id="A0A2W5E313"/>
<evidence type="ECO:0000313" key="15">
    <source>
        <dbReference type="EMBL" id="PZP36474.1"/>
    </source>
</evidence>
<dbReference type="InterPro" id="IPR036977">
    <property type="entry name" value="DNA_primase_Znf_CHC2"/>
</dbReference>
<protein>
    <recommendedName>
        <fullName evidence="12">DNA primase</fullName>
        <ecNumber evidence="12">2.7.7.101</ecNumber>
    </recommendedName>
</protein>